<keyword evidence="5 6" id="KW-0472">Membrane</keyword>
<dbReference type="PANTHER" id="PTHR31272:SF4">
    <property type="entry name" value="CYTOCHROME C-TYPE BIOGENESIS PROTEIN HI_1454-RELATED"/>
    <property type="match status" value="1"/>
</dbReference>
<feature type="transmembrane region" description="Helical" evidence="6">
    <location>
        <begin position="100"/>
        <end position="119"/>
    </location>
</feature>
<evidence type="ECO:0000313" key="9">
    <source>
        <dbReference type="EMBL" id="CAB4689298.1"/>
    </source>
</evidence>
<dbReference type="EMBL" id="CAFBPY010000087">
    <property type="protein sequence ID" value="CAB5037766.1"/>
    <property type="molecule type" value="Genomic_DNA"/>
</dbReference>
<gene>
    <name evidence="8" type="ORF">UFOPK1811_00196</name>
    <name evidence="9" type="ORF">UFOPK2360_01043</name>
    <name evidence="10" type="ORF">UFOPK2922_00262</name>
    <name evidence="11" type="ORF">UFOPK4209_00644</name>
</gene>
<evidence type="ECO:0000313" key="8">
    <source>
        <dbReference type="EMBL" id="CAB4591486.1"/>
    </source>
</evidence>
<dbReference type="InterPro" id="IPR051790">
    <property type="entry name" value="Cytochrome_c-biogenesis_DsbD"/>
</dbReference>
<evidence type="ECO:0000256" key="2">
    <source>
        <dbReference type="ARBA" id="ARBA00006143"/>
    </source>
</evidence>
<accession>A0A6J6VFC1</accession>
<dbReference type="PANTHER" id="PTHR31272">
    <property type="entry name" value="CYTOCHROME C-TYPE BIOGENESIS PROTEIN HI_1454-RELATED"/>
    <property type="match status" value="1"/>
</dbReference>
<feature type="transmembrane region" description="Helical" evidence="6">
    <location>
        <begin position="65"/>
        <end position="88"/>
    </location>
</feature>
<evidence type="ECO:0000313" key="11">
    <source>
        <dbReference type="EMBL" id="CAB5037766.1"/>
    </source>
</evidence>
<dbReference type="EMBL" id="CAEZXH010000070">
    <property type="protein sequence ID" value="CAB4689298.1"/>
    <property type="molecule type" value="Genomic_DNA"/>
</dbReference>
<feature type="transmembrane region" description="Helical" evidence="6">
    <location>
        <begin position="131"/>
        <end position="151"/>
    </location>
</feature>
<feature type="transmembrane region" description="Helical" evidence="6">
    <location>
        <begin position="217"/>
        <end position="239"/>
    </location>
</feature>
<comment type="subcellular location">
    <subcellularLocation>
        <location evidence="1">Membrane</location>
        <topology evidence="1">Multi-pass membrane protein</topology>
    </subcellularLocation>
</comment>
<dbReference type="EMBL" id="CAEZUJ010000004">
    <property type="protein sequence ID" value="CAB4591486.1"/>
    <property type="molecule type" value="Genomic_DNA"/>
</dbReference>
<keyword evidence="4 6" id="KW-1133">Transmembrane helix</keyword>
<dbReference type="GO" id="GO:0017004">
    <property type="term" value="P:cytochrome complex assembly"/>
    <property type="evidence" value="ECO:0007669"/>
    <property type="project" value="InterPro"/>
</dbReference>
<organism evidence="10">
    <name type="scientific">freshwater metagenome</name>
    <dbReference type="NCBI Taxonomy" id="449393"/>
    <lineage>
        <taxon>unclassified sequences</taxon>
        <taxon>metagenomes</taxon>
        <taxon>ecological metagenomes</taxon>
    </lineage>
</organism>
<dbReference type="AlphaFoldDB" id="A0A6J6VFC1"/>
<reference evidence="10" key="1">
    <citation type="submission" date="2020-05" db="EMBL/GenBank/DDBJ databases">
        <authorList>
            <person name="Chiriac C."/>
            <person name="Salcher M."/>
            <person name="Ghai R."/>
            <person name="Kavagutti S V."/>
        </authorList>
    </citation>
    <scope>NUCLEOTIDE SEQUENCE</scope>
</reference>
<evidence type="ECO:0000313" key="10">
    <source>
        <dbReference type="EMBL" id="CAB4769558.1"/>
    </source>
</evidence>
<dbReference type="EMBL" id="CAEZZS010000007">
    <property type="protein sequence ID" value="CAB4769558.1"/>
    <property type="molecule type" value="Genomic_DNA"/>
</dbReference>
<feature type="transmembrane region" description="Helical" evidence="6">
    <location>
        <begin position="171"/>
        <end position="196"/>
    </location>
</feature>
<dbReference type="GO" id="GO:0016020">
    <property type="term" value="C:membrane"/>
    <property type="evidence" value="ECO:0007669"/>
    <property type="project" value="UniProtKB-SubCell"/>
</dbReference>
<proteinExistence type="inferred from homology"/>
<evidence type="ECO:0000256" key="5">
    <source>
        <dbReference type="ARBA" id="ARBA00023136"/>
    </source>
</evidence>
<feature type="transmembrane region" description="Helical" evidence="6">
    <location>
        <begin position="12"/>
        <end position="34"/>
    </location>
</feature>
<name>A0A6J6VFC1_9ZZZZ</name>
<feature type="domain" description="Cytochrome C biogenesis protein transmembrane" evidence="7">
    <location>
        <begin position="20"/>
        <end position="200"/>
    </location>
</feature>
<dbReference type="Pfam" id="PF02683">
    <property type="entry name" value="DsbD_TM"/>
    <property type="match status" value="1"/>
</dbReference>
<protein>
    <submittedName>
        <fullName evidence="10">Unannotated protein</fullName>
    </submittedName>
</protein>
<sequence length="249" mass="25945">MIALATSLTEQVLNGSVLIAFPIAVVAGIVAFLSPCVLPLVPAYLSYVTGLTGVELTAKAARGRVLLGTILFILGFSTVFISYGALFGGAGSILLEQQSLVTKILGVFTVLLGLAFLGVIPNQMQLRPKIVTTLGLAGAPFLGVLFAVGWTPCIGPTLAAVQTLAFSESSAVRGAFLSLGYCIGLGIPFLIAGLGIERSMKIYRKISQKIITRIGGSMLIVLGLAQITGIWVDIVIWLQGFSSAFVTAL</sequence>
<feature type="transmembrane region" description="Helical" evidence="6">
    <location>
        <begin position="40"/>
        <end position="58"/>
    </location>
</feature>
<keyword evidence="3 6" id="KW-0812">Transmembrane</keyword>
<evidence type="ECO:0000256" key="3">
    <source>
        <dbReference type="ARBA" id="ARBA00022692"/>
    </source>
</evidence>
<evidence type="ECO:0000256" key="4">
    <source>
        <dbReference type="ARBA" id="ARBA00022989"/>
    </source>
</evidence>
<comment type="similarity">
    <text evidence="2">Belongs to the DsbD family.</text>
</comment>
<dbReference type="InterPro" id="IPR003834">
    <property type="entry name" value="Cyt_c_assmbl_TM_dom"/>
</dbReference>
<evidence type="ECO:0000256" key="6">
    <source>
        <dbReference type="SAM" id="Phobius"/>
    </source>
</evidence>
<evidence type="ECO:0000256" key="1">
    <source>
        <dbReference type="ARBA" id="ARBA00004141"/>
    </source>
</evidence>
<evidence type="ECO:0000259" key="7">
    <source>
        <dbReference type="Pfam" id="PF02683"/>
    </source>
</evidence>